<comment type="caution">
    <text evidence="1">The sequence shown here is derived from an EMBL/GenBank/DDBJ whole genome shotgun (WGS) entry which is preliminary data.</text>
</comment>
<evidence type="ECO:0000313" key="2">
    <source>
        <dbReference type="Proteomes" id="UP001431783"/>
    </source>
</evidence>
<accession>A0AAW1UJF2</accession>
<gene>
    <name evidence="1" type="ORF">WA026_008360</name>
</gene>
<organism evidence="1 2">
    <name type="scientific">Henosepilachna vigintioctopunctata</name>
    <dbReference type="NCBI Taxonomy" id="420089"/>
    <lineage>
        <taxon>Eukaryota</taxon>
        <taxon>Metazoa</taxon>
        <taxon>Ecdysozoa</taxon>
        <taxon>Arthropoda</taxon>
        <taxon>Hexapoda</taxon>
        <taxon>Insecta</taxon>
        <taxon>Pterygota</taxon>
        <taxon>Neoptera</taxon>
        <taxon>Endopterygota</taxon>
        <taxon>Coleoptera</taxon>
        <taxon>Polyphaga</taxon>
        <taxon>Cucujiformia</taxon>
        <taxon>Coccinelloidea</taxon>
        <taxon>Coccinellidae</taxon>
        <taxon>Epilachninae</taxon>
        <taxon>Epilachnini</taxon>
        <taxon>Henosepilachna</taxon>
    </lineage>
</organism>
<dbReference type="AlphaFoldDB" id="A0AAW1UJF2"/>
<protein>
    <submittedName>
        <fullName evidence="1">Uncharacterized protein</fullName>
    </submittedName>
</protein>
<dbReference type="Proteomes" id="UP001431783">
    <property type="component" value="Unassembled WGS sequence"/>
</dbReference>
<name>A0AAW1UJF2_9CUCU</name>
<dbReference type="EMBL" id="JARQZJ010000063">
    <property type="protein sequence ID" value="KAK9879856.1"/>
    <property type="molecule type" value="Genomic_DNA"/>
</dbReference>
<reference evidence="1 2" key="1">
    <citation type="submission" date="2023-03" db="EMBL/GenBank/DDBJ databases">
        <title>Genome insight into feeding habits of ladybird beetles.</title>
        <authorList>
            <person name="Li H.-S."/>
            <person name="Huang Y.-H."/>
            <person name="Pang H."/>
        </authorList>
    </citation>
    <scope>NUCLEOTIDE SEQUENCE [LARGE SCALE GENOMIC DNA]</scope>
    <source>
        <strain evidence="1">SYSU_2023b</strain>
        <tissue evidence="1">Whole body</tissue>
    </source>
</reference>
<proteinExistence type="predicted"/>
<evidence type="ECO:0000313" key="1">
    <source>
        <dbReference type="EMBL" id="KAK9879856.1"/>
    </source>
</evidence>
<keyword evidence="2" id="KW-1185">Reference proteome</keyword>
<sequence>MPFLYLLKLYLVKWWRIEECSLASARGQVENKIPPPDQNQQAIPPGYASVSNRAAYLGGGSCGCSGADGICNREGKLLKKPGPPSPPASIRLCRAWYGGGEVYLCCCLAVRDWCPKG</sequence>